<dbReference type="AlphaFoldDB" id="A0A975P5C1"/>
<keyword evidence="4" id="KW-1185">Reference proteome</keyword>
<gene>
    <name evidence="3" type="ORF">KM031_14210</name>
</gene>
<accession>A0A975P5C1</accession>
<name>A0A975P5C1_9RHOB</name>
<dbReference type="SUPFAM" id="SSF51261">
    <property type="entry name" value="Duplicated hybrid motif"/>
    <property type="match status" value="1"/>
</dbReference>
<dbReference type="EMBL" id="CP076361">
    <property type="protein sequence ID" value="QWK89970.1"/>
    <property type="molecule type" value="Genomic_DNA"/>
</dbReference>
<dbReference type="Pfam" id="PF01551">
    <property type="entry name" value="Peptidase_M23"/>
    <property type="match status" value="1"/>
</dbReference>
<proteinExistence type="predicted"/>
<feature type="signal peptide" evidence="1">
    <location>
        <begin position="1"/>
        <end position="17"/>
    </location>
</feature>
<evidence type="ECO:0000313" key="3">
    <source>
        <dbReference type="EMBL" id="QWK89970.1"/>
    </source>
</evidence>
<dbReference type="RefSeq" id="WP_215506795.1">
    <property type="nucleotide sequence ID" value="NZ_CP076361.1"/>
</dbReference>
<dbReference type="Gene3D" id="2.70.70.10">
    <property type="entry name" value="Glucose Permease (Domain IIA)"/>
    <property type="match status" value="1"/>
</dbReference>
<dbReference type="PANTHER" id="PTHR21666">
    <property type="entry name" value="PEPTIDASE-RELATED"/>
    <property type="match status" value="1"/>
</dbReference>
<evidence type="ECO:0000256" key="1">
    <source>
        <dbReference type="SAM" id="SignalP"/>
    </source>
</evidence>
<protein>
    <submittedName>
        <fullName evidence="3">M23 family metallopeptidase</fullName>
    </submittedName>
</protein>
<evidence type="ECO:0000313" key="4">
    <source>
        <dbReference type="Proteomes" id="UP000679352"/>
    </source>
</evidence>
<dbReference type="CDD" id="cd12797">
    <property type="entry name" value="M23_peptidase"/>
    <property type="match status" value="1"/>
</dbReference>
<keyword evidence="1" id="KW-0732">Signal</keyword>
<feature type="domain" description="M23ase beta-sheet core" evidence="2">
    <location>
        <begin position="58"/>
        <end position="176"/>
    </location>
</feature>
<dbReference type="Proteomes" id="UP000679352">
    <property type="component" value="Chromosome"/>
</dbReference>
<dbReference type="GO" id="GO:0004222">
    <property type="term" value="F:metalloendopeptidase activity"/>
    <property type="evidence" value="ECO:0007669"/>
    <property type="project" value="TreeGrafter"/>
</dbReference>
<dbReference type="InterPro" id="IPR016047">
    <property type="entry name" value="M23ase_b-sheet_dom"/>
</dbReference>
<organism evidence="3 4">
    <name type="scientific">Gemmobacter fulvus</name>
    <dbReference type="NCBI Taxonomy" id="2840474"/>
    <lineage>
        <taxon>Bacteria</taxon>
        <taxon>Pseudomonadati</taxon>
        <taxon>Pseudomonadota</taxon>
        <taxon>Alphaproteobacteria</taxon>
        <taxon>Rhodobacterales</taxon>
        <taxon>Paracoccaceae</taxon>
        <taxon>Gemmobacter</taxon>
    </lineage>
</organism>
<sequence length="316" mass="33639">MIRALTVCLLAPASAGAFDLALPIDCRLGETCFIQQYMDHDPGTGAQDFTCGTLSYDTHEGTDFALPSHAAMQAGVNVLAAAAGQVRGIRDGMPDILISDPAAPPLEGRDCGNGVAIRHADGWETQYCHLKQGSVAVQNGQTVLPGTVLGQVGLSGRTEFPHLHVTLRRDGKTVDPFAPEGRTACGQVGDSLWQEGIPYQPGGLIALGFSPDLPDFATIKAGPPDAPLPADAPALVLWAYLYGGVAGDVLRLTIHGPQGAVLAEDIVLERTQAQLFRSVGKRLRQARWPAGEYTGEVILRREDREMDRGTLRMTLP</sequence>
<dbReference type="PANTHER" id="PTHR21666:SF270">
    <property type="entry name" value="MUREIN HYDROLASE ACTIVATOR ENVC"/>
    <property type="match status" value="1"/>
</dbReference>
<dbReference type="InterPro" id="IPR050570">
    <property type="entry name" value="Cell_wall_metabolism_enzyme"/>
</dbReference>
<reference evidence="3" key="1">
    <citation type="submission" date="2021-06" db="EMBL/GenBank/DDBJ databases">
        <title>Direct submission.</title>
        <authorList>
            <person name="Lee C.-S."/>
            <person name="Jin L."/>
        </authorList>
    </citation>
    <scope>NUCLEOTIDE SEQUENCE</scope>
    <source>
        <strain evidence="3">Con5</strain>
    </source>
</reference>
<dbReference type="KEGG" id="gfu:KM031_14210"/>
<dbReference type="InterPro" id="IPR011055">
    <property type="entry name" value="Dup_hybrid_motif"/>
</dbReference>
<feature type="chain" id="PRO_5037432425" evidence="1">
    <location>
        <begin position="18"/>
        <end position="316"/>
    </location>
</feature>
<evidence type="ECO:0000259" key="2">
    <source>
        <dbReference type="Pfam" id="PF01551"/>
    </source>
</evidence>